<evidence type="ECO:0000313" key="4">
    <source>
        <dbReference type="EMBL" id="QJI03461.1"/>
    </source>
</evidence>
<gene>
    <name evidence="3" type="ORF">MM415A01647_0013</name>
    <name evidence="2" type="ORF">MM415B01121_0010</name>
    <name evidence="4" type="ORF">TM448B04546_0005</name>
</gene>
<keyword evidence="1" id="KW-0472">Membrane</keyword>
<dbReference type="AlphaFoldDB" id="A0A6M3K0M3"/>
<evidence type="ECO:0000313" key="3">
    <source>
        <dbReference type="EMBL" id="QJA75956.1"/>
    </source>
</evidence>
<protein>
    <submittedName>
        <fullName evidence="3">Uncharacterized protein</fullName>
    </submittedName>
</protein>
<reference evidence="3" key="1">
    <citation type="submission" date="2020-03" db="EMBL/GenBank/DDBJ databases">
        <title>The deep terrestrial virosphere.</title>
        <authorList>
            <person name="Holmfeldt K."/>
            <person name="Nilsson E."/>
            <person name="Simone D."/>
            <person name="Lopez-Fernandez M."/>
            <person name="Wu X."/>
            <person name="de Brujin I."/>
            <person name="Lundin D."/>
            <person name="Andersson A."/>
            <person name="Bertilsson S."/>
            <person name="Dopson M."/>
        </authorList>
    </citation>
    <scope>NUCLEOTIDE SEQUENCE</scope>
    <source>
        <strain evidence="3">MM415A01647</strain>
        <strain evidence="2">MM415B01121</strain>
        <strain evidence="4">TM448B04546</strain>
    </source>
</reference>
<name>A0A6M3K0M3_9ZZZZ</name>
<proteinExistence type="predicted"/>
<evidence type="ECO:0000256" key="1">
    <source>
        <dbReference type="SAM" id="Phobius"/>
    </source>
</evidence>
<sequence>MVREKLAAYSHEAWSGWMKYLFDKSTLNQDGTVTIPKHKVERWSRQMNSKYLDLPDREKESDRKEADSMLKIIKMTNKSIILIILLLAHLTGPMVNHETA</sequence>
<accession>A0A6M3K0M3</accession>
<dbReference type="EMBL" id="MT145090">
    <property type="protein sequence ID" value="QJI03461.1"/>
    <property type="molecule type" value="Genomic_DNA"/>
</dbReference>
<dbReference type="EMBL" id="MT141407">
    <property type="protein sequence ID" value="QJA60392.1"/>
    <property type="molecule type" value="Genomic_DNA"/>
</dbReference>
<dbReference type="EMBL" id="MT142195">
    <property type="protein sequence ID" value="QJA75956.1"/>
    <property type="molecule type" value="Genomic_DNA"/>
</dbReference>
<keyword evidence="1" id="KW-0812">Transmembrane</keyword>
<feature type="transmembrane region" description="Helical" evidence="1">
    <location>
        <begin position="79"/>
        <end position="95"/>
    </location>
</feature>
<organism evidence="3">
    <name type="scientific">viral metagenome</name>
    <dbReference type="NCBI Taxonomy" id="1070528"/>
    <lineage>
        <taxon>unclassified sequences</taxon>
        <taxon>metagenomes</taxon>
        <taxon>organismal metagenomes</taxon>
    </lineage>
</organism>
<keyword evidence="1" id="KW-1133">Transmembrane helix</keyword>
<evidence type="ECO:0000313" key="2">
    <source>
        <dbReference type="EMBL" id="QJA60392.1"/>
    </source>
</evidence>